<feature type="region of interest" description="Disordered" evidence="1">
    <location>
        <begin position="215"/>
        <end position="323"/>
    </location>
</feature>
<gene>
    <name evidence="3" type="primary">LOC108734692</name>
</gene>
<feature type="compositionally biased region" description="Low complexity" evidence="1">
    <location>
        <begin position="275"/>
        <end position="286"/>
    </location>
</feature>
<dbReference type="InParanoid" id="A0A1W4WD01"/>
<organism evidence="2 3">
    <name type="scientific">Agrilus planipennis</name>
    <name type="common">Emerald ash borer</name>
    <name type="synonym">Agrilus marcopoli</name>
    <dbReference type="NCBI Taxonomy" id="224129"/>
    <lineage>
        <taxon>Eukaryota</taxon>
        <taxon>Metazoa</taxon>
        <taxon>Ecdysozoa</taxon>
        <taxon>Arthropoda</taxon>
        <taxon>Hexapoda</taxon>
        <taxon>Insecta</taxon>
        <taxon>Pterygota</taxon>
        <taxon>Neoptera</taxon>
        <taxon>Endopterygota</taxon>
        <taxon>Coleoptera</taxon>
        <taxon>Polyphaga</taxon>
        <taxon>Elateriformia</taxon>
        <taxon>Buprestoidea</taxon>
        <taxon>Buprestidae</taxon>
        <taxon>Agrilinae</taxon>
        <taxon>Agrilus</taxon>
    </lineage>
</organism>
<evidence type="ECO:0000313" key="2">
    <source>
        <dbReference type="Proteomes" id="UP000192223"/>
    </source>
</evidence>
<dbReference type="KEGG" id="apln:108734692"/>
<dbReference type="GeneID" id="108734692"/>
<name>A0A1W4WD01_AGRPL</name>
<reference evidence="3" key="1">
    <citation type="submission" date="2025-08" db="UniProtKB">
        <authorList>
            <consortium name="RefSeq"/>
        </authorList>
    </citation>
    <scope>IDENTIFICATION</scope>
    <source>
        <tissue evidence="3">Entire body</tissue>
    </source>
</reference>
<keyword evidence="2" id="KW-1185">Reference proteome</keyword>
<feature type="compositionally biased region" description="Polar residues" evidence="1">
    <location>
        <begin position="139"/>
        <end position="162"/>
    </location>
</feature>
<feature type="region of interest" description="Disordered" evidence="1">
    <location>
        <begin position="133"/>
        <end position="176"/>
    </location>
</feature>
<dbReference type="AlphaFoldDB" id="A0A1W4WD01"/>
<dbReference type="Proteomes" id="UP000192223">
    <property type="component" value="Unplaced"/>
</dbReference>
<protein>
    <submittedName>
        <fullName evidence="3">Myb-like protein X</fullName>
    </submittedName>
</protein>
<proteinExistence type="predicted"/>
<feature type="compositionally biased region" description="Low complexity" evidence="1">
    <location>
        <begin position="220"/>
        <end position="233"/>
    </location>
</feature>
<dbReference type="RefSeq" id="XP_018321846.1">
    <property type="nucleotide sequence ID" value="XM_018466344.2"/>
</dbReference>
<sequence length="323" mass="37769">MQKNLINYTMITLYFCIPFFLKTECKLTRIRGKRQLDPYIQYSNFASQFPTIYPSFNSNPCINLEVNDRPCLGHYFSPQYYPQQTPANIIGSMDNSPIWPNWPLLFPQFLPQEQQHSGYQLFWPYNYQQSIPSLPPAQPINNEPQTTLPDQTTNKSKKSLGSTPGVINPETSSDSHQFDYVQNEPIRQNYQVVKTSSSLTIPKTLNIVRSYTDSHEVPEISIQDDTSSQTSSQEESEDPPDSPVNNHPKEENRQTDEERNLYQTTEHTNQEKGNQKLQQNAQQQENIVVKNSEIRDKEKNRRRQNRLNNDGENEDEYYYEYLH</sequence>
<feature type="compositionally biased region" description="Basic and acidic residues" evidence="1">
    <location>
        <begin position="247"/>
        <end position="260"/>
    </location>
</feature>
<evidence type="ECO:0000256" key="1">
    <source>
        <dbReference type="SAM" id="MobiDB-lite"/>
    </source>
</evidence>
<evidence type="ECO:0000313" key="3">
    <source>
        <dbReference type="RefSeq" id="XP_018321846.1"/>
    </source>
</evidence>
<accession>A0A1W4WD01</accession>
<feature type="compositionally biased region" description="Acidic residues" evidence="1">
    <location>
        <begin position="311"/>
        <end position="323"/>
    </location>
</feature>